<feature type="transmembrane region" description="Helical" evidence="6">
    <location>
        <begin position="120"/>
        <end position="146"/>
    </location>
</feature>
<evidence type="ECO:0000313" key="8">
    <source>
        <dbReference type="Proteomes" id="UP000031552"/>
    </source>
</evidence>
<evidence type="ECO:0000256" key="1">
    <source>
        <dbReference type="ARBA" id="ARBA00004651"/>
    </source>
</evidence>
<reference evidence="7" key="2">
    <citation type="submission" date="2014-09" db="EMBL/GenBank/DDBJ databases">
        <title>Criblamydia sequanensis harbors a mega-plasmid encoding arsenite resistance.</title>
        <authorList>
            <person name="Bertelli C."/>
            <person name="Goesmann A."/>
            <person name="Greub G."/>
        </authorList>
    </citation>
    <scope>NUCLEOTIDE SEQUENCE [LARGE SCALE GENOMIC DNA]</scope>
    <source>
        <strain evidence="7">CRIB-18</strain>
    </source>
</reference>
<comment type="caution">
    <text evidence="7">The sequence shown here is derived from an EMBL/GenBank/DDBJ whole genome shotgun (WGS) entry which is preliminary data.</text>
</comment>
<evidence type="ECO:0000313" key="7">
    <source>
        <dbReference type="EMBL" id="CDR34660.1"/>
    </source>
</evidence>
<reference evidence="7" key="1">
    <citation type="submission" date="2013-12" db="EMBL/GenBank/DDBJ databases">
        <authorList>
            <person name="Linke B."/>
        </authorList>
    </citation>
    <scope>NUCLEOTIDE SEQUENCE [LARGE SCALE GENOMIC DNA]</scope>
    <source>
        <strain evidence="7">CRIB-18</strain>
    </source>
</reference>
<dbReference type="Pfam" id="PF01810">
    <property type="entry name" value="LysE"/>
    <property type="match status" value="1"/>
</dbReference>
<dbReference type="PANTHER" id="PTHR30086">
    <property type="entry name" value="ARGININE EXPORTER PROTEIN ARGO"/>
    <property type="match status" value="1"/>
</dbReference>
<sequence length="217" mass="24195">MIEDLEVDFSTFIKGFILAINLIFPIGVQNLYVLRQGLLGRHVFATALVCSLSDVFLIWIGGTGIGMALDGYPNVKRWVMYLASFFLVYYGFHCLYRAWKGKVTAESLEGEEGVASLQRSILTALGFSLLNPQGILETTIVIGGYAAAIQDYSQKFSFLIGATVASIVWFFSLGYGAKFLRPLFKSHKASRVLDIVVACFVFYIAYKLSQQEVPFFM</sequence>
<evidence type="ECO:0000256" key="5">
    <source>
        <dbReference type="ARBA" id="ARBA00023136"/>
    </source>
</evidence>
<dbReference type="Proteomes" id="UP000031552">
    <property type="component" value="Unassembled WGS sequence"/>
</dbReference>
<evidence type="ECO:0000256" key="4">
    <source>
        <dbReference type="ARBA" id="ARBA00022989"/>
    </source>
</evidence>
<evidence type="ECO:0000256" key="3">
    <source>
        <dbReference type="ARBA" id="ARBA00022692"/>
    </source>
</evidence>
<comment type="subcellular location">
    <subcellularLocation>
        <location evidence="1">Cell membrane</location>
        <topology evidence="1">Multi-pass membrane protein</topology>
    </subcellularLocation>
</comment>
<keyword evidence="4 6" id="KW-1133">Transmembrane helix</keyword>
<feature type="transmembrane region" description="Helical" evidence="6">
    <location>
        <begin position="78"/>
        <end position="99"/>
    </location>
</feature>
<accession>A0A090D2I0</accession>
<evidence type="ECO:0000256" key="6">
    <source>
        <dbReference type="SAM" id="Phobius"/>
    </source>
</evidence>
<proteinExistence type="predicted"/>
<keyword evidence="2" id="KW-1003">Cell membrane</keyword>
<dbReference type="InterPro" id="IPR001123">
    <property type="entry name" value="LeuE-type"/>
</dbReference>
<evidence type="ECO:0000256" key="2">
    <source>
        <dbReference type="ARBA" id="ARBA00022475"/>
    </source>
</evidence>
<dbReference type="STRING" id="1437425.CSEC_1851"/>
<feature type="transmembrane region" description="Helical" evidence="6">
    <location>
        <begin position="192"/>
        <end position="209"/>
    </location>
</feature>
<dbReference type="GO" id="GO:0005886">
    <property type="term" value="C:plasma membrane"/>
    <property type="evidence" value="ECO:0007669"/>
    <property type="project" value="UniProtKB-SubCell"/>
</dbReference>
<dbReference type="AlphaFoldDB" id="A0A090D2I0"/>
<organism evidence="7 8">
    <name type="scientific">Candidatus Criblamydia sequanensis CRIB-18</name>
    <dbReference type="NCBI Taxonomy" id="1437425"/>
    <lineage>
        <taxon>Bacteria</taxon>
        <taxon>Pseudomonadati</taxon>
        <taxon>Chlamydiota</taxon>
        <taxon>Chlamydiia</taxon>
        <taxon>Parachlamydiales</taxon>
        <taxon>Candidatus Criblamydiaceae</taxon>
        <taxon>Candidatus Criblamydia</taxon>
    </lineage>
</organism>
<keyword evidence="8" id="KW-1185">Reference proteome</keyword>
<keyword evidence="5 6" id="KW-0472">Membrane</keyword>
<dbReference type="OrthoDB" id="5638726at2"/>
<gene>
    <name evidence="7" type="primary">lysE</name>
    <name evidence="7" type="ORF">CSEC_1851</name>
</gene>
<feature type="transmembrane region" description="Helical" evidence="6">
    <location>
        <begin position="44"/>
        <end position="66"/>
    </location>
</feature>
<protein>
    <submittedName>
        <fullName evidence="7">Lysine exporter protein</fullName>
    </submittedName>
</protein>
<dbReference type="RefSeq" id="WP_053331974.1">
    <property type="nucleotide sequence ID" value="NZ_CCEJ010000009.1"/>
</dbReference>
<dbReference type="PANTHER" id="PTHR30086:SF20">
    <property type="entry name" value="ARGININE EXPORTER PROTEIN ARGO-RELATED"/>
    <property type="match status" value="1"/>
</dbReference>
<dbReference type="GO" id="GO:0015171">
    <property type="term" value="F:amino acid transmembrane transporter activity"/>
    <property type="evidence" value="ECO:0007669"/>
    <property type="project" value="TreeGrafter"/>
</dbReference>
<feature type="transmembrane region" description="Helical" evidence="6">
    <location>
        <begin position="12"/>
        <end position="32"/>
    </location>
</feature>
<dbReference type="EMBL" id="CCEJ010000009">
    <property type="protein sequence ID" value="CDR34660.1"/>
    <property type="molecule type" value="Genomic_DNA"/>
</dbReference>
<name>A0A090D2I0_9BACT</name>
<keyword evidence="3 6" id="KW-0812">Transmembrane</keyword>
<feature type="transmembrane region" description="Helical" evidence="6">
    <location>
        <begin position="158"/>
        <end position="180"/>
    </location>
</feature>
<dbReference type="eggNOG" id="COG1279">
    <property type="taxonomic scope" value="Bacteria"/>
</dbReference>